<proteinExistence type="predicted"/>
<evidence type="ECO:0008006" key="3">
    <source>
        <dbReference type="Google" id="ProtNLM"/>
    </source>
</evidence>
<dbReference type="EMBL" id="MZMT01000028">
    <property type="protein sequence ID" value="PIO44693.1"/>
    <property type="molecule type" value="Genomic_DNA"/>
</dbReference>
<name>A0A2N9VYX5_9HYPH</name>
<sequence length="110" mass="12324">MCVKKLEHYLAKRRGTGMSQERFQRMIKSFPPVTIEAAWLGKPTNICSVTQAAEFLLMKWPIHDGPKLKIARQLCFDALEGKASAADARSAFIGAAKEANIFHDYLRKSA</sequence>
<accession>A0A2N9VYX5</accession>
<dbReference type="Pfam" id="PF06169">
    <property type="entry name" value="DUF982"/>
    <property type="match status" value="1"/>
</dbReference>
<organism evidence="1 2">
    <name type="scientific">Phyllobacterium zundukense</name>
    <dbReference type="NCBI Taxonomy" id="1867719"/>
    <lineage>
        <taxon>Bacteria</taxon>
        <taxon>Pseudomonadati</taxon>
        <taxon>Pseudomonadota</taxon>
        <taxon>Alphaproteobacteria</taxon>
        <taxon>Hyphomicrobiales</taxon>
        <taxon>Phyllobacteriaceae</taxon>
        <taxon>Phyllobacterium</taxon>
    </lineage>
</organism>
<gene>
    <name evidence="1" type="ORF">B5P45_12660</name>
</gene>
<reference evidence="1 2" key="1">
    <citation type="journal article" date="2017" name="Int J Environ Stud">
        <title>Does the Miocene-Pliocene relict legume Oxytropis triphylla form nitrogen-fixing nodules with a combination of bacterial strains?</title>
        <authorList>
            <person name="Safronova V."/>
            <person name="Belimov A."/>
            <person name="Sazanova A."/>
            <person name="Kuznetsova I."/>
            <person name="Popova J."/>
            <person name="Andronov E."/>
            <person name="Verkhozina A."/>
            <person name="Tikhonovich I."/>
        </authorList>
    </citation>
    <scope>NUCLEOTIDE SEQUENCE [LARGE SCALE GENOMIC DNA]</scope>
    <source>
        <strain evidence="1 2">Tri-38</strain>
    </source>
</reference>
<dbReference type="InterPro" id="IPR010385">
    <property type="entry name" value="DUF982"/>
</dbReference>
<dbReference type="Proteomes" id="UP000232163">
    <property type="component" value="Unassembled WGS sequence"/>
</dbReference>
<evidence type="ECO:0000313" key="1">
    <source>
        <dbReference type="EMBL" id="PIO44693.1"/>
    </source>
</evidence>
<protein>
    <recommendedName>
        <fullName evidence="3">DUF982 domain-containing protein</fullName>
    </recommendedName>
</protein>
<keyword evidence="2" id="KW-1185">Reference proteome</keyword>
<dbReference type="Gene3D" id="6.10.250.730">
    <property type="match status" value="1"/>
</dbReference>
<evidence type="ECO:0000313" key="2">
    <source>
        <dbReference type="Proteomes" id="UP000232163"/>
    </source>
</evidence>
<comment type="caution">
    <text evidence="1">The sequence shown here is derived from an EMBL/GenBank/DDBJ whole genome shotgun (WGS) entry which is preliminary data.</text>
</comment>
<dbReference type="AlphaFoldDB" id="A0A2N9VYX5"/>